<dbReference type="Proteomes" id="UP000078541">
    <property type="component" value="Unassembled WGS sequence"/>
</dbReference>
<accession>A0A195FMV8</accession>
<organism evidence="1 2">
    <name type="scientific">Trachymyrmex septentrionalis</name>
    <dbReference type="NCBI Taxonomy" id="34720"/>
    <lineage>
        <taxon>Eukaryota</taxon>
        <taxon>Metazoa</taxon>
        <taxon>Ecdysozoa</taxon>
        <taxon>Arthropoda</taxon>
        <taxon>Hexapoda</taxon>
        <taxon>Insecta</taxon>
        <taxon>Pterygota</taxon>
        <taxon>Neoptera</taxon>
        <taxon>Endopterygota</taxon>
        <taxon>Hymenoptera</taxon>
        <taxon>Apocrita</taxon>
        <taxon>Aculeata</taxon>
        <taxon>Formicoidea</taxon>
        <taxon>Formicidae</taxon>
        <taxon>Myrmicinae</taxon>
        <taxon>Trachymyrmex</taxon>
    </lineage>
</organism>
<evidence type="ECO:0000313" key="1">
    <source>
        <dbReference type="EMBL" id="KYN41736.1"/>
    </source>
</evidence>
<sequence>ASFFLRHIYFLERGIEKEYTGQSSPFCDLPAIEGDLCARQLLGVPPIRTKARST</sequence>
<protein>
    <submittedName>
        <fullName evidence="1">Uncharacterized protein</fullName>
    </submittedName>
</protein>
<feature type="non-terminal residue" evidence="1">
    <location>
        <position position="1"/>
    </location>
</feature>
<proteinExistence type="predicted"/>
<keyword evidence="2" id="KW-1185">Reference proteome</keyword>
<evidence type="ECO:0000313" key="2">
    <source>
        <dbReference type="Proteomes" id="UP000078541"/>
    </source>
</evidence>
<gene>
    <name evidence="1" type="ORF">ALC56_03879</name>
</gene>
<reference evidence="1 2" key="1">
    <citation type="submission" date="2016-03" db="EMBL/GenBank/DDBJ databases">
        <title>Trachymyrmex septentrionalis WGS genome.</title>
        <authorList>
            <person name="Nygaard S."/>
            <person name="Hu H."/>
            <person name="Boomsma J."/>
            <person name="Zhang G."/>
        </authorList>
    </citation>
    <scope>NUCLEOTIDE SEQUENCE [LARGE SCALE GENOMIC DNA]</scope>
    <source>
        <strain evidence="1">Tsep2-gDNA-1</strain>
        <tissue evidence="1">Whole body</tissue>
    </source>
</reference>
<dbReference type="AlphaFoldDB" id="A0A195FMV8"/>
<dbReference type="EMBL" id="KQ981430">
    <property type="protein sequence ID" value="KYN41736.1"/>
    <property type="molecule type" value="Genomic_DNA"/>
</dbReference>
<name>A0A195FMV8_9HYME</name>